<evidence type="ECO:0000259" key="10">
    <source>
        <dbReference type="PROSITE" id="PS50893"/>
    </source>
</evidence>
<evidence type="ECO:0000256" key="1">
    <source>
        <dbReference type="ARBA" id="ARBA00004141"/>
    </source>
</evidence>
<feature type="region of interest" description="Disordered" evidence="8">
    <location>
        <begin position="1"/>
        <end position="24"/>
    </location>
</feature>
<comment type="subcellular location">
    <subcellularLocation>
        <location evidence="1">Membrane</location>
        <topology evidence="1">Multi-pass membrane protein</topology>
    </subcellularLocation>
</comment>
<keyword evidence="4" id="KW-0547">Nucleotide-binding</keyword>
<evidence type="ECO:0000256" key="4">
    <source>
        <dbReference type="ARBA" id="ARBA00022741"/>
    </source>
</evidence>
<dbReference type="PANTHER" id="PTHR48041:SF139">
    <property type="entry name" value="PROTEIN SCARLET"/>
    <property type="match status" value="1"/>
</dbReference>
<keyword evidence="3 9" id="KW-0812">Transmembrane</keyword>
<accession>A0A6J7GYT3</accession>
<feature type="transmembrane region" description="Helical" evidence="9">
    <location>
        <begin position="457"/>
        <end position="475"/>
    </location>
</feature>
<dbReference type="SUPFAM" id="SSF52540">
    <property type="entry name" value="P-loop containing nucleoside triphosphate hydrolases"/>
    <property type="match status" value="1"/>
</dbReference>
<dbReference type="InterPro" id="IPR013525">
    <property type="entry name" value="ABC2_TM"/>
</dbReference>
<evidence type="ECO:0000256" key="3">
    <source>
        <dbReference type="ARBA" id="ARBA00022692"/>
    </source>
</evidence>
<dbReference type="GO" id="GO:0016020">
    <property type="term" value="C:membrane"/>
    <property type="evidence" value="ECO:0007669"/>
    <property type="project" value="UniProtKB-SubCell"/>
</dbReference>
<dbReference type="Pfam" id="PF01061">
    <property type="entry name" value="ABC2_membrane"/>
    <property type="match status" value="1"/>
</dbReference>
<protein>
    <submittedName>
        <fullName evidence="11">Unannotated protein</fullName>
    </submittedName>
</protein>
<evidence type="ECO:0000256" key="5">
    <source>
        <dbReference type="ARBA" id="ARBA00022840"/>
    </source>
</evidence>
<feature type="domain" description="ABC transporter" evidence="10">
    <location>
        <begin position="22"/>
        <end position="250"/>
    </location>
</feature>
<dbReference type="GO" id="GO:0005524">
    <property type="term" value="F:ATP binding"/>
    <property type="evidence" value="ECO:0007669"/>
    <property type="project" value="UniProtKB-KW"/>
</dbReference>
<evidence type="ECO:0000256" key="7">
    <source>
        <dbReference type="ARBA" id="ARBA00023136"/>
    </source>
</evidence>
<keyword evidence="6 9" id="KW-1133">Transmembrane helix</keyword>
<feature type="transmembrane region" description="Helical" evidence="9">
    <location>
        <begin position="344"/>
        <end position="365"/>
    </location>
</feature>
<keyword evidence="5" id="KW-0067">ATP-binding</keyword>
<dbReference type="InterPro" id="IPR003593">
    <property type="entry name" value="AAA+_ATPase"/>
</dbReference>
<feature type="transmembrane region" description="Helical" evidence="9">
    <location>
        <begin position="529"/>
        <end position="551"/>
    </location>
</feature>
<dbReference type="Pfam" id="PF00005">
    <property type="entry name" value="ABC_tran"/>
    <property type="match status" value="1"/>
</dbReference>
<dbReference type="AlphaFoldDB" id="A0A6J7GYT3"/>
<dbReference type="SMART" id="SM00382">
    <property type="entry name" value="AAA"/>
    <property type="match status" value="1"/>
</dbReference>
<dbReference type="Gene3D" id="3.40.50.300">
    <property type="entry name" value="P-loop containing nucleotide triphosphate hydrolases"/>
    <property type="match status" value="1"/>
</dbReference>
<organism evidence="11">
    <name type="scientific">freshwater metagenome</name>
    <dbReference type="NCBI Taxonomy" id="449393"/>
    <lineage>
        <taxon>unclassified sequences</taxon>
        <taxon>metagenomes</taxon>
        <taxon>ecological metagenomes</taxon>
    </lineage>
</organism>
<reference evidence="11" key="1">
    <citation type="submission" date="2020-05" db="EMBL/GenBank/DDBJ databases">
        <authorList>
            <person name="Chiriac C."/>
            <person name="Salcher M."/>
            <person name="Ghai R."/>
            <person name="Kavagutti S V."/>
        </authorList>
    </citation>
    <scope>NUCLEOTIDE SEQUENCE</scope>
</reference>
<keyword evidence="7 9" id="KW-0472">Membrane</keyword>
<feature type="transmembrane region" description="Helical" evidence="9">
    <location>
        <begin position="386"/>
        <end position="413"/>
    </location>
</feature>
<evidence type="ECO:0000256" key="6">
    <source>
        <dbReference type="ARBA" id="ARBA00022989"/>
    </source>
</evidence>
<evidence type="ECO:0000256" key="9">
    <source>
        <dbReference type="SAM" id="Phobius"/>
    </source>
</evidence>
<evidence type="ECO:0000313" key="11">
    <source>
        <dbReference type="EMBL" id="CAB4911916.1"/>
    </source>
</evidence>
<dbReference type="PROSITE" id="PS50893">
    <property type="entry name" value="ABC_TRANSPORTER_2"/>
    <property type="match status" value="1"/>
</dbReference>
<sequence length="583" mass="60784">MASSLDHDDTAARSPSGAGGGLSGRGIRVQAGGATLVRSVDIDVRPGELCAIIGASGAGKSTLLRVLAGVNAPSAGTVTVDGEPIDYATDAVGYVPTGDLVHPQLTVREALRYAAALRAYDVAEATREARVEAVLDELHMMHRGDAQVRSLSDGERRRVAVGTELVGDPSVVVLDEPTSGLDPGLERRLMVLLRELADRGRAVLVTTPATGSLRLVDRIVVMASGGRIAFVGTHDETLRHFGATTIDEVYAMVEGSDESTDVVPVRSYDAADAPAQTSNNVSARRRTAPPLSSQVRTLSSRYALCMRRDARSLTLMIGQAPIIGIAIGLTVPSNILSNAVLGPFYGVLLAFMIVIGAVWLGLIAACREIARERDALLREAAVGVRLDAYLVSKCAVIFPLVAFQTALLIVPVALLQPPDGSFSDYGGVLAVSIVAAWGAVAIGLLVSVLVQNAGQATTVLPLVVIPQLLLAGALIPPSQMIAPIKALSDVTLARWALSGIGNALDLGPGISSDLSTVTGLEGSFFAQGIVQPMVMIALLSGVVLVFTAIVLDRRVINAIYDEYDLLDEDAPPAGAKRSPQPAA</sequence>
<dbReference type="InterPro" id="IPR050352">
    <property type="entry name" value="ABCG_transporters"/>
</dbReference>
<dbReference type="InterPro" id="IPR027417">
    <property type="entry name" value="P-loop_NTPase"/>
</dbReference>
<dbReference type="PANTHER" id="PTHR48041">
    <property type="entry name" value="ABC TRANSPORTER G FAMILY MEMBER 28"/>
    <property type="match status" value="1"/>
</dbReference>
<dbReference type="InterPro" id="IPR003439">
    <property type="entry name" value="ABC_transporter-like_ATP-bd"/>
</dbReference>
<keyword evidence="2" id="KW-0813">Transport</keyword>
<proteinExistence type="predicted"/>
<dbReference type="GO" id="GO:0140359">
    <property type="term" value="F:ABC-type transporter activity"/>
    <property type="evidence" value="ECO:0007669"/>
    <property type="project" value="InterPro"/>
</dbReference>
<dbReference type="GO" id="GO:0016887">
    <property type="term" value="F:ATP hydrolysis activity"/>
    <property type="evidence" value="ECO:0007669"/>
    <property type="project" value="InterPro"/>
</dbReference>
<feature type="compositionally biased region" description="Basic and acidic residues" evidence="8">
    <location>
        <begin position="1"/>
        <end position="11"/>
    </location>
</feature>
<feature type="transmembrane region" description="Helical" evidence="9">
    <location>
        <begin position="313"/>
        <end position="332"/>
    </location>
</feature>
<name>A0A6J7GYT3_9ZZZZ</name>
<gene>
    <name evidence="11" type="ORF">UFOPK3564_01304</name>
</gene>
<feature type="transmembrane region" description="Helical" evidence="9">
    <location>
        <begin position="425"/>
        <end position="450"/>
    </location>
</feature>
<dbReference type="EMBL" id="CAFBMK010000061">
    <property type="protein sequence ID" value="CAB4911916.1"/>
    <property type="molecule type" value="Genomic_DNA"/>
</dbReference>
<evidence type="ECO:0000256" key="8">
    <source>
        <dbReference type="SAM" id="MobiDB-lite"/>
    </source>
</evidence>
<evidence type="ECO:0000256" key="2">
    <source>
        <dbReference type="ARBA" id="ARBA00022448"/>
    </source>
</evidence>